<comment type="similarity">
    <text evidence="5">Belongs to the ustYa family.</text>
</comment>
<dbReference type="SUPFAM" id="SSF53383">
    <property type="entry name" value="PLP-dependent transferases"/>
    <property type="match status" value="1"/>
</dbReference>
<feature type="domain" description="Aminotransferase class I/classII large" evidence="6">
    <location>
        <begin position="57"/>
        <end position="301"/>
    </location>
</feature>
<reference evidence="8" key="1">
    <citation type="journal article" date="2015" name="Genome Announc.">
        <title>Draft genome sequence of Talaromyces cellulolyticus strain Y-94, a source of lignocellulosic biomass-degrading enzymes.</title>
        <authorList>
            <person name="Fujii T."/>
            <person name="Koike H."/>
            <person name="Sawayama S."/>
            <person name="Yano S."/>
            <person name="Inoue H."/>
        </authorList>
    </citation>
    <scope>NUCLEOTIDE SEQUENCE [LARGE SCALE GENOMIC DNA]</scope>
    <source>
        <strain evidence="8">Y-94</strain>
    </source>
</reference>
<organism evidence="7 8">
    <name type="scientific">Talaromyces pinophilus</name>
    <name type="common">Penicillium pinophilum</name>
    <dbReference type="NCBI Taxonomy" id="128442"/>
    <lineage>
        <taxon>Eukaryota</taxon>
        <taxon>Fungi</taxon>
        <taxon>Dikarya</taxon>
        <taxon>Ascomycota</taxon>
        <taxon>Pezizomycotina</taxon>
        <taxon>Eurotiomycetes</taxon>
        <taxon>Eurotiomycetidae</taxon>
        <taxon>Eurotiales</taxon>
        <taxon>Trichocomaceae</taxon>
        <taxon>Talaromyces</taxon>
        <taxon>Talaromyces sect. Talaromyces</taxon>
    </lineage>
</organism>
<evidence type="ECO:0000256" key="2">
    <source>
        <dbReference type="ARBA" id="ARBA00022576"/>
    </source>
</evidence>
<dbReference type="GO" id="GO:0043386">
    <property type="term" value="P:mycotoxin biosynthetic process"/>
    <property type="evidence" value="ECO:0007669"/>
    <property type="project" value="InterPro"/>
</dbReference>
<dbReference type="PANTHER" id="PTHR43807:SF20">
    <property type="entry name" value="FI04487P"/>
    <property type="match status" value="1"/>
</dbReference>
<dbReference type="GO" id="GO:0016212">
    <property type="term" value="F:kynurenine-oxoglutarate transaminase activity"/>
    <property type="evidence" value="ECO:0007669"/>
    <property type="project" value="TreeGrafter"/>
</dbReference>
<evidence type="ECO:0000259" key="6">
    <source>
        <dbReference type="Pfam" id="PF00155"/>
    </source>
</evidence>
<comment type="cofactor">
    <cofactor evidence="1">
        <name>pyridoxal 5'-phosphate</name>
        <dbReference type="ChEBI" id="CHEBI:597326"/>
    </cofactor>
</comment>
<dbReference type="Pfam" id="PF00155">
    <property type="entry name" value="Aminotran_1_2"/>
    <property type="match status" value="1"/>
</dbReference>
<dbReference type="InterPro" id="IPR015422">
    <property type="entry name" value="PyrdxlP-dep_Trfase_small"/>
</dbReference>
<dbReference type="AlphaFoldDB" id="A0A6V8H1W2"/>
<dbReference type="GO" id="GO:0030170">
    <property type="term" value="F:pyridoxal phosphate binding"/>
    <property type="evidence" value="ECO:0007669"/>
    <property type="project" value="InterPro"/>
</dbReference>
<keyword evidence="3" id="KW-0808">Transferase</keyword>
<dbReference type="InterPro" id="IPR021765">
    <property type="entry name" value="UstYa-like"/>
</dbReference>
<keyword evidence="4" id="KW-0663">Pyridoxal phosphate</keyword>
<dbReference type="Proteomes" id="UP000053095">
    <property type="component" value="Unassembled WGS sequence"/>
</dbReference>
<accession>A0A6V8H1W2</accession>
<comment type="caution">
    <text evidence="7">The sequence shown here is derived from an EMBL/GenBank/DDBJ whole genome shotgun (WGS) entry which is preliminary data.</text>
</comment>
<keyword evidence="8" id="KW-1185">Reference proteome</keyword>
<evidence type="ECO:0000313" key="7">
    <source>
        <dbReference type="EMBL" id="GAM35289.1"/>
    </source>
</evidence>
<evidence type="ECO:0000256" key="5">
    <source>
        <dbReference type="ARBA" id="ARBA00035112"/>
    </source>
</evidence>
<keyword evidence="2" id="KW-0032">Aminotransferase</keyword>
<dbReference type="InterPro" id="IPR051326">
    <property type="entry name" value="Kynurenine-oxoglutarate_AT"/>
</dbReference>
<proteinExistence type="inferred from homology"/>
<dbReference type="InterPro" id="IPR004839">
    <property type="entry name" value="Aminotransferase_I/II_large"/>
</dbReference>
<evidence type="ECO:0000313" key="8">
    <source>
        <dbReference type="Proteomes" id="UP000053095"/>
    </source>
</evidence>
<evidence type="ECO:0000256" key="4">
    <source>
        <dbReference type="ARBA" id="ARBA00022898"/>
    </source>
</evidence>
<dbReference type="InterPro" id="IPR015424">
    <property type="entry name" value="PyrdxlP-dep_Trfase"/>
</dbReference>
<evidence type="ECO:0000256" key="1">
    <source>
        <dbReference type="ARBA" id="ARBA00001933"/>
    </source>
</evidence>
<dbReference type="Gene3D" id="3.90.1150.10">
    <property type="entry name" value="Aspartate Aminotransferase, domain 1"/>
    <property type="match status" value="1"/>
</dbReference>
<protein>
    <recommendedName>
        <fullName evidence="6">Aminotransferase class I/classII large domain-containing protein</fullName>
    </recommendedName>
</protein>
<dbReference type="EMBL" id="DF933813">
    <property type="protein sequence ID" value="GAM35289.1"/>
    <property type="molecule type" value="Genomic_DNA"/>
</dbReference>
<dbReference type="CDD" id="cd00609">
    <property type="entry name" value="AAT_like"/>
    <property type="match status" value="1"/>
</dbReference>
<dbReference type="GO" id="GO:0005739">
    <property type="term" value="C:mitochondrion"/>
    <property type="evidence" value="ECO:0007669"/>
    <property type="project" value="TreeGrafter"/>
</dbReference>
<dbReference type="Gene3D" id="3.40.640.10">
    <property type="entry name" value="Type I PLP-dependent aspartate aminotransferase-like (Major domain)"/>
    <property type="match status" value="1"/>
</dbReference>
<gene>
    <name evidence="7" type="ORF">TCE0_017f03508</name>
</gene>
<name>A0A6V8H1W2_TALPI</name>
<dbReference type="PANTHER" id="PTHR43807">
    <property type="entry name" value="FI04487P"/>
    <property type="match status" value="1"/>
</dbReference>
<evidence type="ECO:0000256" key="3">
    <source>
        <dbReference type="ARBA" id="ARBA00022679"/>
    </source>
</evidence>
<dbReference type="Pfam" id="PF11807">
    <property type="entry name" value="UstYa"/>
    <property type="match status" value="1"/>
</dbReference>
<sequence>MGDAGLPEIRVARRFAKNKQDVWSLINELAAASPLQPVVNMSQGFLYLDDIKMTGASFKCVPLHPPIKGETEVCSSSDWTINFQRLEETITPQTKMLIVNSPHNPTGKVYSRAELQHIGDLCVRYNIIIVSDEVYDLDYTPFTHIATLSPEIERLTFTVGSVGKDFYCTGWRIGWVIGLAHLIDHVAVAHLRICYCTPNPLQEAAAVAYEQALINGFWPKTRADMRSKIDRFCEAFEELGIPYSNPQGGYFVLANMAKVRIPENYRFPAKLLDRGRDFHLAYFLIMEFGIASIPPSAFYSPEDEHLAKLPNNELEIPFHYATEYSDDEHSYEEKDALWNAIDISEGFVAITHEEADKLGLPRSKVFPWDANKGMYVSHGHHALHCTVLLHAYTYDAHMGKKPLVSYHHIEHCLDLLRQDIICDANDLMDFTKDHGDQFLTGENQPRKCRDWGKLRKWVQERTACYKTVNITRAGEDHGIAHQLDRYTYCPPGSPYEPLIKAFKDLGRVNTGNLAEGGWSELTPEQIAADAKAVEEHNNAILNDAM</sequence>
<dbReference type="InterPro" id="IPR015421">
    <property type="entry name" value="PyrdxlP-dep_Trfase_major"/>
</dbReference>